<dbReference type="InterPro" id="IPR000719">
    <property type="entry name" value="Prot_kinase_dom"/>
</dbReference>
<evidence type="ECO:0000313" key="5">
    <source>
        <dbReference type="Proteomes" id="UP000245464"/>
    </source>
</evidence>
<evidence type="ECO:0000256" key="2">
    <source>
        <dbReference type="SAM" id="SignalP"/>
    </source>
</evidence>
<feature type="compositionally biased region" description="Acidic residues" evidence="1">
    <location>
        <begin position="511"/>
        <end position="521"/>
    </location>
</feature>
<organism evidence="4 5">
    <name type="scientific">Pyrenophora tritici-repentis</name>
    <dbReference type="NCBI Taxonomy" id="45151"/>
    <lineage>
        <taxon>Eukaryota</taxon>
        <taxon>Fungi</taxon>
        <taxon>Dikarya</taxon>
        <taxon>Ascomycota</taxon>
        <taxon>Pezizomycotina</taxon>
        <taxon>Dothideomycetes</taxon>
        <taxon>Pleosporomycetidae</taxon>
        <taxon>Pleosporales</taxon>
        <taxon>Pleosporineae</taxon>
        <taxon>Pleosporaceae</taxon>
        <taxon>Pyrenophora</taxon>
    </lineage>
</organism>
<keyword evidence="2" id="KW-0732">Signal</keyword>
<protein>
    <submittedName>
        <fullName evidence="4">SPS1, Serine-threonine protein kinase</fullName>
    </submittedName>
</protein>
<feature type="signal peptide" evidence="2">
    <location>
        <begin position="1"/>
        <end position="17"/>
    </location>
</feature>
<dbReference type="Gene3D" id="1.20.120.1020">
    <property type="entry name" value="Prion-inhibition and propagation, HeLo domain"/>
    <property type="match status" value="1"/>
</dbReference>
<gene>
    <name evidence="4" type="ORF">PtrM4_150360</name>
</gene>
<dbReference type="Proteomes" id="UP000245464">
    <property type="component" value="Chromosome 9"/>
</dbReference>
<comment type="caution">
    <text evidence="4">The sequence shown here is derived from an EMBL/GenBank/DDBJ whole genome shotgun (WGS) entry which is preliminary data.</text>
</comment>
<feature type="domain" description="Protein kinase" evidence="3">
    <location>
        <begin position="333"/>
        <end position="658"/>
    </location>
</feature>
<dbReference type="InterPro" id="IPR038305">
    <property type="entry name" value="HeLo_sf"/>
</dbReference>
<dbReference type="GO" id="GO:0005524">
    <property type="term" value="F:ATP binding"/>
    <property type="evidence" value="ECO:0007669"/>
    <property type="project" value="InterPro"/>
</dbReference>
<dbReference type="InterPro" id="IPR011009">
    <property type="entry name" value="Kinase-like_dom_sf"/>
</dbReference>
<keyword evidence="4" id="KW-0808">Transferase</keyword>
<sequence length="658" mass="74833">MAELAIGSISFFFQVFAGCIQGYELIADACHLQKDCQALLVNFKIEQQRLLNWARTVGLDYRDDNLVLNHMSRGLMINIVKRQGWGESCSIGTMGQQKLLFSFGRMNKKYEKLSDPLLVEEAQEFVLRNSDMLIENGTNGSQDKDGKFVRFPPPEELVRMSVQFVQKFREVPKRLKWATFDQKKMEFLVSKLANLNDKMHEALDKAQTDRLIEMQQRANDQLVLLNRKMSLMVQIYQSQQTAGQTDLRRIYTLTDMEDSEYNGLADSGAITAHGAAHQPLAALAQQNFIHLAIEDSQIDLTASYAQKINMPDLPKDIHDTQLSFDDIHPKHGDEFPEDIEEGSRTEAFYHKTPVWIEWKTVETFGPRRDHSTMEAKIHARVKKLAALLSKNNRTVRFRAPFCRGYFIDTDESRFGLVFEKPASISPTTEPTSLHTLLTKPDVDVPSLTSRITLMRLLAETVERLHAVDWLHKGLRSANILLFPHNNPTGEMNYTDPFISGFDYSRPATNDELSETPSDDLAGDLYRHPSVQSRHNREDAGGRESYKKSFDLYSLGIVLLEIAYWKPIDVILGIDLDEAVPRDTRHVQRRLLNGEPRHLGWVRSFVGDTVEAVVRACLSGPEAFGLDKGADEKREVVAAMLQREFGERVVGRFAGMKGL</sequence>
<dbReference type="Pfam" id="PF14479">
    <property type="entry name" value="HeLo"/>
    <property type="match status" value="1"/>
</dbReference>
<evidence type="ECO:0000256" key="1">
    <source>
        <dbReference type="SAM" id="MobiDB-lite"/>
    </source>
</evidence>
<proteinExistence type="predicted"/>
<dbReference type="PANTHER" id="PTHR37542:SF1">
    <property type="entry name" value="PRION-INHIBITION AND PROPAGATION HELO DOMAIN-CONTAINING PROTEIN"/>
    <property type="match status" value="1"/>
</dbReference>
<dbReference type="InterPro" id="IPR029498">
    <property type="entry name" value="HeLo_dom"/>
</dbReference>
<dbReference type="GO" id="GO:0004672">
    <property type="term" value="F:protein kinase activity"/>
    <property type="evidence" value="ECO:0007669"/>
    <property type="project" value="InterPro"/>
</dbReference>
<dbReference type="PROSITE" id="PS50011">
    <property type="entry name" value="PROTEIN_KINASE_DOM"/>
    <property type="match status" value="1"/>
</dbReference>
<reference evidence="4" key="1">
    <citation type="journal article" date="2018" name="BMC Genomics">
        <title>Comparative genomics of the wheat fungal pathogen Pyrenophora tritici-repentis reveals chromosomal variations and genome plasticity.</title>
        <authorList>
            <person name="Moolhuijzen P."/>
            <person name="See P.T."/>
            <person name="Hane J.K."/>
            <person name="Shi G."/>
            <person name="Liu Z."/>
            <person name="Oliver R.P."/>
            <person name="Moffat C.S."/>
        </authorList>
    </citation>
    <scope>NUCLEOTIDE SEQUENCE [LARGE SCALE GENOMIC DNA]</scope>
    <source>
        <strain evidence="4">M4</strain>
    </source>
</reference>
<feature type="region of interest" description="Disordered" evidence="1">
    <location>
        <begin position="508"/>
        <end position="541"/>
    </location>
</feature>
<dbReference type="RefSeq" id="XP_065960034.1">
    <property type="nucleotide sequence ID" value="XM_066110051.1"/>
</dbReference>
<feature type="chain" id="PRO_5032539869" evidence="2">
    <location>
        <begin position="18"/>
        <end position="658"/>
    </location>
</feature>
<dbReference type="GeneID" id="6346510"/>
<dbReference type="Gene3D" id="1.10.510.10">
    <property type="entry name" value="Transferase(Phosphotransferase) domain 1"/>
    <property type="match status" value="1"/>
</dbReference>
<dbReference type="PANTHER" id="PTHR37542">
    <property type="entry name" value="HELO DOMAIN-CONTAINING PROTEIN-RELATED"/>
    <property type="match status" value="1"/>
</dbReference>
<dbReference type="AlphaFoldDB" id="A0A834RN90"/>
<evidence type="ECO:0000259" key="3">
    <source>
        <dbReference type="PROSITE" id="PS50011"/>
    </source>
</evidence>
<dbReference type="EMBL" id="NQIK02000009">
    <property type="protein sequence ID" value="KAF7566716.1"/>
    <property type="molecule type" value="Genomic_DNA"/>
</dbReference>
<accession>A0A834RN90</accession>
<dbReference type="SUPFAM" id="SSF56112">
    <property type="entry name" value="Protein kinase-like (PK-like)"/>
    <property type="match status" value="1"/>
</dbReference>
<dbReference type="KEGG" id="ptrr:6346510"/>
<evidence type="ECO:0000313" key="4">
    <source>
        <dbReference type="EMBL" id="KAF7566716.1"/>
    </source>
</evidence>
<name>A0A834RN90_9PLEO</name>
<keyword evidence="4" id="KW-0418">Kinase</keyword>